<feature type="compositionally biased region" description="Basic and acidic residues" evidence="1">
    <location>
        <begin position="158"/>
        <end position="170"/>
    </location>
</feature>
<feature type="compositionally biased region" description="Basic and acidic residues" evidence="1">
    <location>
        <begin position="415"/>
        <end position="424"/>
    </location>
</feature>
<feature type="region of interest" description="Disordered" evidence="1">
    <location>
        <begin position="233"/>
        <end position="253"/>
    </location>
</feature>
<name>A0AAV8WG43_9CUCU</name>
<feature type="compositionally biased region" description="Basic and acidic residues" evidence="1">
    <location>
        <begin position="77"/>
        <end position="87"/>
    </location>
</feature>
<keyword evidence="3" id="KW-1185">Reference proteome</keyword>
<proteinExistence type="predicted"/>
<comment type="caution">
    <text evidence="2">The sequence shown here is derived from an EMBL/GenBank/DDBJ whole genome shotgun (WGS) entry which is preliminary data.</text>
</comment>
<sequence>MEYKESKELEILAAQPEAFESGLLKVPHGHHRHPVDPKLKSQSRLQSMGSYQPSNRAEPQDILQEASRASLFGLPSKDYREQSRDQGLDSTSKDPQVTRSDTRSDKDILKRDYPLKSNIQTDMNSLNNYLDSRLSAEKQRVDLANRSKVDPVKVSSSKQHDSVRKHEESKPYLKTKTDNTKKRLSASAFDKNNSYLMNKSATATSHKIKSPFHVDATKSVLKQVKNETMVLPKSQHYNGSSNNSTSNSPAVSNEIKVKSEAVSIKEEIPTPPVIKRSNKIDQVQGFENVVRDKTIGMDKFQQMPDMLTPLSDVKKEPHEVSSVDSYSSDMMPPEGIPPLIPTNSSIPSIVNGLETNPTLISHLLKETPSVPHLPVVAAASESIVQQQCHADSKEKEHHHHKSRKKNKEKHKHKDKDKSKDEEDKKKKHKDKDREKHKHKDKQEVLQPVPAEPIKIKIQKGYSL</sequence>
<organism evidence="2 3">
    <name type="scientific">Exocentrus adspersus</name>
    <dbReference type="NCBI Taxonomy" id="1586481"/>
    <lineage>
        <taxon>Eukaryota</taxon>
        <taxon>Metazoa</taxon>
        <taxon>Ecdysozoa</taxon>
        <taxon>Arthropoda</taxon>
        <taxon>Hexapoda</taxon>
        <taxon>Insecta</taxon>
        <taxon>Pterygota</taxon>
        <taxon>Neoptera</taxon>
        <taxon>Endopterygota</taxon>
        <taxon>Coleoptera</taxon>
        <taxon>Polyphaga</taxon>
        <taxon>Cucujiformia</taxon>
        <taxon>Chrysomeloidea</taxon>
        <taxon>Cerambycidae</taxon>
        <taxon>Lamiinae</taxon>
        <taxon>Acanthocinini</taxon>
        <taxon>Exocentrus</taxon>
    </lineage>
</organism>
<dbReference type="EMBL" id="JANEYG010000001">
    <property type="protein sequence ID" value="KAJ8925411.1"/>
    <property type="molecule type" value="Genomic_DNA"/>
</dbReference>
<feature type="compositionally biased region" description="Polar residues" evidence="1">
    <location>
        <begin position="40"/>
        <end position="57"/>
    </location>
</feature>
<feature type="region of interest" description="Disordered" evidence="1">
    <location>
        <begin position="142"/>
        <end position="170"/>
    </location>
</feature>
<evidence type="ECO:0000256" key="1">
    <source>
        <dbReference type="SAM" id="MobiDB-lite"/>
    </source>
</evidence>
<feature type="region of interest" description="Disordered" evidence="1">
    <location>
        <begin position="22"/>
        <end position="116"/>
    </location>
</feature>
<feature type="compositionally biased region" description="Polar residues" evidence="1">
    <location>
        <begin position="88"/>
        <end position="99"/>
    </location>
</feature>
<protein>
    <submittedName>
        <fullName evidence="2">Uncharacterized protein</fullName>
    </submittedName>
</protein>
<feature type="compositionally biased region" description="Basic residues" evidence="1">
    <location>
        <begin position="425"/>
        <end position="439"/>
    </location>
</feature>
<dbReference type="AlphaFoldDB" id="A0AAV8WG43"/>
<feature type="compositionally biased region" description="Basic residues" evidence="1">
    <location>
        <begin position="396"/>
        <end position="414"/>
    </location>
</feature>
<gene>
    <name evidence="2" type="ORF">NQ315_009243</name>
</gene>
<feature type="compositionally biased region" description="Basic and acidic residues" evidence="1">
    <location>
        <begin position="142"/>
        <end position="151"/>
    </location>
</feature>
<feature type="compositionally biased region" description="Low complexity" evidence="1">
    <location>
        <begin position="238"/>
        <end position="253"/>
    </location>
</feature>
<reference evidence="2 3" key="1">
    <citation type="journal article" date="2023" name="Insect Mol. Biol.">
        <title>Genome sequencing provides insights into the evolution of gene families encoding plant cell wall-degrading enzymes in longhorned beetles.</title>
        <authorList>
            <person name="Shin N.R."/>
            <person name="Okamura Y."/>
            <person name="Kirsch R."/>
            <person name="Pauchet Y."/>
        </authorList>
    </citation>
    <scope>NUCLEOTIDE SEQUENCE [LARGE SCALE GENOMIC DNA]</scope>
    <source>
        <strain evidence="2">EAD_L_NR</strain>
    </source>
</reference>
<dbReference type="Proteomes" id="UP001159042">
    <property type="component" value="Unassembled WGS sequence"/>
</dbReference>
<feature type="region of interest" description="Disordered" evidence="1">
    <location>
        <begin position="384"/>
        <end position="463"/>
    </location>
</feature>
<evidence type="ECO:0000313" key="2">
    <source>
        <dbReference type="EMBL" id="KAJ8925411.1"/>
    </source>
</evidence>
<feature type="compositionally biased region" description="Basic and acidic residues" evidence="1">
    <location>
        <begin position="100"/>
        <end position="114"/>
    </location>
</feature>
<accession>A0AAV8WG43</accession>
<evidence type="ECO:0000313" key="3">
    <source>
        <dbReference type="Proteomes" id="UP001159042"/>
    </source>
</evidence>